<proteinExistence type="predicted"/>
<feature type="compositionally biased region" description="Polar residues" evidence="1">
    <location>
        <begin position="166"/>
        <end position="175"/>
    </location>
</feature>
<comment type="caution">
    <text evidence="2">The sequence shown here is derived from an EMBL/GenBank/DDBJ whole genome shotgun (WGS) entry which is preliminary data.</text>
</comment>
<dbReference type="EMBL" id="PTQR01000004">
    <property type="protein sequence ID" value="TKX27427.1"/>
    <property type="molecule type" value="Genomic_DNA"/>
</dbReference>
<feature type="compositionally biased region" description="Basic and acidic residues" evidence="1">
    <location>
        <begin position="442"/>
        <end position="456"/>
    </location>
</feature>
<feature type="compositionally biased region" description="Low complexity" evidence="1">
    <location>
        <begin position="492"/>
        <end position="501"/>
    </location>
</feature>
<evidence type="ECO:0000313" key="2">
    <source>
        <dbReference type="EMBL" id="TKX27427.1"/>
    </source>
</evidence>
<feature type="compositionally biased region" description="Basic residues" evidence="1">
    <location>
        <begin position="429"/>
        <end position="441"/>
    </location>
</feature>
<feature type="compositionally biased region" description="Polar residues" evidence="1">
    <location>
        <begin position="374"/>
        <end position="397"/>
    </location>
</feature>
<feature type="region of interest" description="Disordered" evidence="1">
    <location>
        <begin position="117"/>
        <end position="145"/>
    </location>
</feature>
<accession>A0A4U7BGR7</accession>
<feature type="region of interest" description="Disordered" evidence="1">
    <location>
        <begin position="1"/>
        <end position="27"/>
    </location>
</feature>
<organism evidence="2 3">
    <name type="scientific">Elsinoe australis</name>
    <dbReference type="NCBI Taxonomy" id="40998"/>
    <lineage>
        <taxon>Eukaryota</taxon>
        <taxon>Fungi</taxon>
        <taxon>Dikarya</taxon>
        <taxon>Ascomycota</taxon>
        <taxon>Pezizomycotina</taxon>
        <taxon>Dothideomycetes</taxon>
        <taxon>Dothideomycetidae</taxon>
        <taxon>Myriangiales</taxon>
        <taxon>Elsinoaceae</taxon>
        <taxon>Elsinoe</taxon>
    </lineage>
</organism>
<sequence length="690" mass="76553">MEALSTTPPSGPEGPKHHRSSEHILRRVRGRRSLAALRKMVEPSASATPGRKSRFQEDASVGGTVLPNHDPSHTTHDDARGLTKVGKKLAAFNPLYVFKTFSKTYEDTKDELTVHNIEQNRLRAAQTPVKDDSSPEKSRNAFNSLRRSSYSTLKRVRSEISLTPFGHSSTSLTTKRLSDDSRTIRPSASKKDLRHQRKLSKRVSDLEYQLEKARRDLNDAIKHSSPMPKLPSPYERYTPNFAHSSTTGRQRFTPGLLPTLPSEGHLFQDTKQPTELIITPQASAALPAANELTESQQITQPVTIHSELDSENSFSEDDMDIDNTKVITESPSEGSLYMHQNVSLLPGSQDITMAADSTQSLELKAQNPERNDSFQDLTSLTSDDATPTQARYQTEQTAGAEPEPVNSQTPMTSLDSKLKSLETSFQSVTKRKSAKSKKRKSHLDDGDKEFRPGKDDADNDSDDFDGPSRNKKRRKSADKTGGTFVTTRRLSNTKSTSTTPKKATRKITKPAPAPTLVPTYEPRPRHSGEGQRSGLDVIDEDAELDISPTKKPVDSPPLPTPSSPLPEPVPIPKRKKRTTKELMEMIDRGMADAEIFPPLGRPPNDPRHEYNQPHKPLSKKQCPTSVTEPTIEPAAEPATGPKTLLTPQPTKDDNDEDMDITPAKGPSKLTKENLKRLASEGQWDWPEDVF</sequence>
<feature type="region of interest" description="Disordered" evidence="1">
    <location>
        <begin position="364"/>
        <end position="577"/>
    </location>
</feature>
<feature type="compositionally biased region" description="Pro residues" evidence="1">
    <location>
        <begin position="554"/>
        <end position="571"/>
    </location>
</feature>
<protein>
    <submittedName>
        <fullName evidence="2">Uncharacterized protein</fullName>
    </submittedName>
</protein>
<dbReference type="Proteomes" id="UP000308133">
    <property type="component" value="Unassembled WGS sequence"/>
</dbReference>
<feature type="compositionally biased region" description="Basic and acidic residues" evidence="1">
    <location>
        <begin position="669"/>
        <end position="678"/>
    </location>
</feature>
<feature type="region of interest" description="Disordered" evidence="1">
    <location>
        <begin position="41"/>
        <end position="80"/>
    </location>
</feature>
<feature type="region of interest" description="Disordered" evidence="1">
    <location>
        <begin position="591"/>
        <end position="690"/>
    </location>
</feature>
<reference evidence="2 3" key="1">
    <citation type="submission" date="2018-02" db="EMBL/GenBank/DDBJ databases">
        <title>Draft genome sequences of Elsinoe sp., causing black scab on jojoba.</title>
        <authorList>
            <person name="Stodart B."/>
            <person name="Jeffress S."/>
            <person name="Ash G."/>
            <person name="Arun Chinnappa K."/>
        </authorList>
    </citation>
    <scope>NUCLEOTIDE SEQUENCE [LARGE SCALE GENOMIC DNA]</scope>
    <source>
        <strain evidence="2 3">Hillstone_2</strain>
    </source>
</reference>
<gene>
    <name evidence="2" type="ORF">C1H76_0264</name>
</gene>
<feature type="compositionally biased region" description="Basic and acidic residues" evidence="1">
    <location>
        <begin position="70"/>
        <end position="80"/>
    </location>
</feature>
<feature type="compositionally biased region" description="Basic residues" evidence="1">
    <location>
        <begin position="16"/>
        <end position="27"/>
    </location>
</feature>
<dbReference type="AlphaFoldDB" id="A0A4U7BGR7"/>
<name>A0A4U7BGR7_9PEZI</name>
<evidence type="ECO:0000256" key="1">
    <source>
        <dbReference type="SAM" id="MobiDB-lite"/>
    </source>
</evidence>
<feature type="compositionally biased region" description="Basic and acidic residues" evidence="1">
    <location>
        <begin position="129"/>
        <end position="139"/>
    </location>
</feature>
<feature type="region of interest" description="Disordered" evidence="1">
    <location>
        <begin position="164"/>
        <end position="200"/>
    </location>
</feature>
<feature type="compositionally biased region" description="Polar residues" evidence="1">
    <location>
        <begin position="405"/>
        <end position="428"/>
    </location>
</feature>
<evidence type="ECO:0000313" key="3">
    <source>
        <dbReference type="Proteomes" id="UP000308133"/>
    </source>
</evidence>